<keyword evidence="1" id="KW-1185">Reference proteome</keyword>
<proteinExistence type="predicted"/>
<dbReference type="InterPro" id="IPR009568">
    <property type="entry name" value="DUF1184"/>
</dbReference>
<dbReference type="Pfam" id="PF06683">
    <property type="entry name" value="DUF1184"/>
    <property type="match status" value="1"/>
</dbReference>
<dbReference type="Proteomes" id="UP000694864">
    <property type="component" value="Chromosome 11"/>
</dbReference>
<evidence type="ECO:0000313" key="2">
    <source>
        <dbReference type="RefSeq" id="XP_010438267.1"/>
    </source>
</evidence>
<protein>
    <submittedName>
        <fullName evidence="2">Uncharacterized protein LOC104721888</fullName>
    </submittedName>
</protein>
<reference evidence="2" key="2">
    <citation type="submission" date="2025-08" db="UniProtKB">
        <authorList>
            <consortium name="RefSeq"/>
        </authorList>
    </citation>
    <scope>IDENTIFICATION</scope>
    <source>
        <tissue evidence="2">Leaf</tissue>
    </source>
</reference>
<accession>A0ABM0UAD7</accession>
<name>A0ABM0UAD7_CAMSA</name>
<dbReference type="GeneID" id="104721888"/>
<sequence length="191" mass="22014">MQELKEEVLRLGVDLSLHVAEIMFLLCDDLRTMVAFCYQLSMYDGRRDLKPDSPVGERLFRVTRDVYSKHIIPKNLLYYKGGQSVHCRLMMTTWETLSVGIRDLDLLVKNLRTEKGFWYGRESTRVIEESLKKVEEQLSSTKDASEAHGFARDAMESSIFDLWKSLFDKETQVPSCALEREQGPALAISLN</sequence>
<reference evidence="1" key="1">
    <citation type="journal article" date="2014" name="Nat. Commun.">
        <title>The emerging biofuel crop Camelina sativa retains a highly undifferentiated hexaploid genome structure.</title>
        <authorList>
            <person name="Kagale S."/>
            <person name="Koh C."/>
            <person name="Nixon J."/>
            <person name="Bollina V."/>
            <person name="Clarke W.E."/>
            <person name="Tuteja R."/>
            <person name="Spillane C."/>
            <person name="Robinson S.J."/>
            <person name="Links M.G."/>
            <person name="Clarke C."/>
            <person name="Higgins E.E."/>
            <person name="Huebert T."/>
            <person name="Sharpe A.G."/>
            <person name="Parkin I.A."/>
        </authorList>
    </citation>
    <scope>NUCLEOTIDE SEQUENCE [LARGE SCALE GENOMIC DNA]</scope>
    <source>
        <strain evidence="1">cv. DH55</strain>
    </source>
</reference>
<evidence type="ECO:0000313" key="1">
    <source>
        <dbReference type="Proteomes" id="UP000694864"/>
    </source>
</evidence>
<gene>
    <name evidence="2" type="primary">LOC104721888</name>
</gene>
<dbReference type="RefSeq" id="XP_010438267.1">
    <property type="nucleotide sequence ID" value="XM_010439965.2"/>
</dbReference>
<organism evidence="1 2">
    <name type="scientific">Camelina sativa</name>
    <name type="common">False flax</name>
    <name type="synonym">Myagrum sativum</name>
    <dbReference type="NCBI Taxonomy" id="90675"/>
    <lineage>
        <taxon>Eukaryota</taxon>
        <taxon>Viridiplantae</taxon>
        <taxon>Streptophyta</taxon>
        <taxon>Embryophyta</taxon>
        <taxon>Tracheophyta</taxon>
        <taxon>Spermatophyta</taxon>
        <taxon>Magnoliopsida</taxon>
        <taxon>eudicotyledons</taxon>
        <taxon>Gunneridae</taxon>
        <taxon>Pentapetalae</taxon>
        <taxon>rosids</taxon>
        <taxon>malvids</taxon>
        <taxon>Brassicales</taxon>
        <taxon>Brassicaceae</taxon>
        <taxon>Camelineae</taxon>
        <taxon>Camelina</taxon>
    </lineage>
</organism>